<evidence type="ECO:0008006" key="4">
    <source>
        <dbReference type="Google" id="ProtNLM"/>
    </source>
</evidence>
<dbReference type="AlphaFoldDB" id="A0A3A1VNH0"/>
<organism evidence="2 3">
    <name type="scientific">Paenibacillus nanensis</name>
    <dbReference type="NCBI Taxonomy" id="393251"/>
    <lineage>
        <taxon>Bacteria</taxon>
        <taxon>Bacillati</taxon>
        <taxon>Bacillota</taxon>
        <taxon>Bacilli</taxon>
        <taxon>Bacillales</taxon>
        <taxon>Paenibacillaceae</taxon>
        <taxon>Paenibacillus</taxon>
    </lineage>
</organism>
<dbReference type="OrthoDB" id="2469007at2"/>
<dbReference type="EMBL" id="QXQA01000001">
    <property type="protein sequence ID" value="RIX60073.1"/>
    <property type="molecule type" value="Genomic_DNA"/>
</dbReference>
<sequence length="132" mass="15497">MSKVLRSFMLVTDVGFIVYWIIVGLHLIPKEFLYKDYDNELLVAWNMSFIPLDLVISWTGLLSLYMYKRKLASWSSLCMISLSLTFCSGLQAIAFWALRHDFDPFWWIPNVFLLIYPLFFIPKLMRASLAAQ</sequence>
<keyword evidence="1" id="KW-1133">Transmembrane helix</keyword>
<keyword evidence="1" id="KW-0812">Transmembrane</keyword>
<feature type="transmembrane region" description="Helical" evidence="1">
    <location>
        <begin position="104"/>
        <end position="121"/>
    </location>
</feature>
<feature type="transmembrane region" description="Helical" evidence="1">
    <location>
        <begin position="7"/>
        <end position="28"/>
    </location>
</feature>
<keyword evidence="3" id="KW-1185">Reference proteome</keyword>
<evidence type="ECO:0000313" key="3">
    <source>
        <dbReference type="Proteomes" id="UP000266482"/>
    </source>
</evidence>
<dbReference type="InterPro" id="IPR020348">
    <property type="entry name" value="Uncharacterised_YvaD"/>
</dbReference>
<reference evidence="2 3" key="1">
    <citation type="submission" date="2018-09" db="EMBL/GenBank/DDBJ databases">
        <title>Paenibacillus aracenensis nov. sp. isolated from a cave in southern Spain.</title>
        <authorList>
            <person name="Jurado V."/>
            <person name="Gutierrez-Patricio S."/>
            <person name="Gonzalez-Pimentel J.L."/>
            <person name="Miller A.Z."/>
            <person name="Laiz L."/>
            <person name="Saiz-Jimenez C."/>
        </authorList>
    </citation>
    <scope>NUCLEOTIDE SEQUENCE [LARGE SCALE GENOMIC DNA]</scope>
    <source>
        <strain evidence="2 3">DSM 22867</strain>
    </source>
</reference>
<evidence type="ECO:0000313" key="2">
    <source>
        <dbReference type="EMBL" id="RIX60073.1"/>
    </source>
</evidence>
<name>A0A3A1VNH0_9BACL</name>
<keyword evidence="1" id="KW-0472">Membrane</keyword>
<dbReference type="Proteomes" id="UP000266482">
    <property type="component" value="Unassembled WGS sequence"/>
</dbReference>
<accession>A0A3A1VNH0</accession>
<gene>
    <name evidence="2" type="ORF">D3P08_00320</name>
</gene>
<proteinExistence type="predicted"/>
<comment type="caution">
    <text evidence="2">The sequence shown here is derived from an EMBL/GenBank/DDBJ whole genome shotgun (WGS) entry which is preliminary data.</text>
</comment>
<feature type="transmembrane region" description="Helical" evidence="1">
    <location>
        <begin position="48"/>
        <end position="67"/>
    </location>
</feature>
<evidence type="ECO:0000256" key="1">
    <source>
        <dbReference type="SAM" id="Phobius"/>
    </source>
</evidence>
<dbReference type="Pfam" id="PF17314">
    <property type="entry name" value="DUF5360"/>
    <property type="match status" value="1"/>
</dbReference>
<protein>
    <recommendedName>
        <fullName evidence="4">YvaD family protein</fullName>
    </recommendedName>
</protein>
<feature type="transmembrane region" description="Helical" evidence="1">
    <location>
        <begin position="74"/>
        <end position="98"/>
    </location>
</feature>